<proteinExistence type="predicted"/>
<name>A0AA40C4F6_9PEZI</name>
<comment type="caution">
    <text evidence="2">The sequence shown here is derived from an EMBL/GenBank/DDBJ whole genome shotgun (WGS) entry which is preliminary data.</text>
</comment>
<evidence type="ECO:0000256" key="1">
    <source>
        <dbReference type="SAM" id="MobiDB-lite"/>
    </source>
</evidence>
<gene>
    <name evidence="2" type="ORF">B0T14DRAFT_565670</name>
</gene>
<organism evidence="2 3">
    <name type="scientific">Immersiella caudata</name>
    <dbReference type="NCBI Taxonomy" id="314043"/>
    <lineage>
        <taxon>Eukaryota</taxon>
        <taxon>Fungi</taxon>
        <taxon>Dikarya</taxon>
        <taxon>Ascomycota</taxon>
        <taxon>Pezizomycotina</taxon>
        <taxon>Sordariomycetes</taxon>
        <taxon>Sordariomycetidae</taxon>
        <taxon>Sordariales</taxon>
        <taxon>Lasiosphaeriaceae</taxon>
        <taxon>Immersiella</taxon>
    </lineage>
</organism>
<keyword evidence="3" id="KW-1185">Reference proteome</keyword>
<sequence>MKSLHPSKQRSRKRMGSLATTNRLMPPKPARTMFDSLAGTLYSHTFNDTRDIIDEFVYSIRSCAGRNSIVLVGLDNVVDSFMRARPDLAALFPCEIAFENLTVEESLTLLDQRLRGEGVSCPAFASKVKQKQFLRALEIAPGLACWSNATDLDHIVNMSIRKTDAELWSEGTYENGVSCLPDDISMAAIKALLKTKTERSRAAGAGPRS</sequence>
<protein>
    <submittedName>
        <fullName evidence="2">Uncharacterized protein</fullName>
    </submittedName>
</protein>
<feature type="compositionally biased region" description="Basic residues" evidence="1">
    <location>
        <begin position="1"/>
        <end position="15"/>
    </location>
</feature>
<dbReference type="AlphaFoldDB" id="A0AA40C4F6"/>
<dbReference type="Proteomes" id="UP001175000">
    <property type="component" value="Unassembled WGS sequence"/>
</dbReference>
<reference evidence="2" key="1">
    <citation type="submission" date="2023-06" db="EMBL/GenBank/DDBJ databases">
        <title>Genome-scale phylogeny and comparative genomics of the fungal order Sordariales.</title>
        <authorList>
            <consortium name="Lawrence Berkeley National Laboratory"/>
            <person name="Hensen N."/>
            <person name="Bonometti L."/>
            <person name="Westerberg I."/>
            <person name="Brannstrom I.O."/>
            <person name="Guillou S."/>
            <person name="Cros-Aarteil S."/>
            <person name="Calhoun S."/>
            <person name="Haridas S."/>
            <person name="Kuo A."/>
            <person name="Mondo S."/>
            <person name="Pangilinan J."/>
            <person name="Riley R."/>
            <person name="Labutti K."/>
            <person name="Andreopoulos B."/>
            <person name="Lipzen A."/>
            <person name="Chen C."/>
            <person name="Yanf M."/>
            <person name="Daum C."/>
            <person name="Ng V."/>
            <person name="Clum A."/>
            <person name="Steindorff A."/>
            <person name="Ohm R."/>
            <person name="Martin F."/>
            <person name="Silar P."/>
            <person name="Natvig D."/>
            <person name="Lalanne C."/>
            <person name="Gautier V."/>
            <person name="Ament-Velasquez S.L."/>
            <person name="Kruys A."/>
            <person name="Hutchinson M.I."/>
            <person name="Powell A.J."/>
            <person name="Barry K."/>
            <person name="Miller A.N."/>
            <person name="Grigoriev I.V."/>
            <person name="Debuchy R."/>
            <person name="Gladieux P."/>
            <person name="Thoren M.H."/>
            <person name="Johannesson H."/>
        </authorList>
    </citation>
    <scope>NUCLEOTIDE SEQUENCE</scope>
    <source>
        <strain evidence="2">CBS 606.72</strain>
    </source>
</reference>
<evidence type="ECO:0000313" key="2">
    <source>
        <dbReference type="EMBL" id="KAK0624394.1"/>
    </source>
</evidence>
<accession>A0AA40C4F6</accession>
<feature type="region of interest" description="Disordered" evidence="1">
    <location>
        <begin position="1"/>
        <end position="24"/>
    </location>
</feature>
<dbReference type="EMBL" id="JAULSU010000003">
    <property type="protein sequence ID" value="KAK0624394.1"/>
    <property type="molecule type" value="Genomic_DNA"/>
</dbReference>
<evidence type="ECO:0000313" key="3">
    <source>
        <dbReference type="Proteomes" id="UP001175000"/>
    </source>
</evidence>